<feature type="compositionally biased region" description="Polar residues" evidence="1">
    <location>
        <begin position="319"/>
        <end position="329"/>
    </location>
</feature>
<sequence length="340" mass="38687">MDEGGIRELLELELANLETMHIEYACGTVKAVDTERREELNAGIRLKPRLIKFAILDGCRHADAVQSNEVEGTGSLCKIHAQDSVYFCQPTLSRLKIANLDLSIFRKQPPESFPMEALQHLEINDCHIHIASLGKFLKRATSLLSFRFRHHRRPSFCRRSFVSLLSGCKETLETLELSWRSSLSHYDFRGPMLFEEFTALKQLLVDPQALFVNYLGSTNLRPMLKHVLAPNLEVLMLEGVRERAHQHDSERDHLDQPATIGQTDEKFINDIISLKDEILPHLRYLFLCDCLSIEDLDGFYELAGTQNIRLALLDSQGGQSLPSVESLDSNWAEDASDLEK</sequence>
<comment type="caution">
    <text evidence="2">The sequence shown here is derived from an EMBL/GenBank/DDBJ whole genome shotgun (WGS) entry which is preliminary data.</text>
</comment>
<dbReference type="AlphaFoldDB" id="T0L175"/>
<dbReference type="OrthoDB" id="5016237at2759"/>
<name>T0L175_COLGC</name>
<evidence type="ECO:0000313" key="2">
    <source>
        <dbReference type="EMBL" id="EQB58643.1"/>
    </source>
</evidence>
<evidence type="ECO:0000313" key="3">
    <source>
        <dbReference type="Proteomes" id="UP000015530"/>
    </source>
</evidence>
<dbReference type="SUPFAM" id="SSF52047">
    <property type="entry name" value="RNI-like"/>
    <property type="match status" value="1"/>
</dbReference>
<reference evidence="3" key="1">
    <citation type="journal article" date="2013" name="Mol. Plant Microbe Interact.">
        <title>Global aspects of pacC regulation of pathogenicity genes in Colletotrichum gloeosporioides as revealed by transcriptome analysis.</title>
        <authorList>
            <person name="Alkan N."/>
            <person name="Meng X."/>
            <person name="Friedlander G."/>
            <person name="Reuveni E."/>
            <person name="Sukno S."/>
            <person name="Sherman A."/>
            <person name="Thon M."/>
            <person name="Fluhr R."/>
            <person name="Prusky D."/>
        </authorList>
    </citation>
    <scope>NUCLEOTIDE SEQUENCE [LARGE SCALE GENOMIC DNA]</scope>
    <source>
        <strain evidence="3">Cg-14</strain>
    </source>
</reference>
<feature type="region of interest" description="Disordered" evidence="1">
    <location>
        <begin position="319"/>
        <end position="340"/>
    </location>
</feature>
<dbReference type="Proteomes" id="UP000015530">
    <property type="component" value="Unassembled WGS sequence"/>
</dbReference>
<protein>
    <recommendedName>
        <fullName evidence="4">F-box domain-containing protein</fullName>
    </recommendedName>
</protein>
<dbReference type="OMA" id="CHIHIAS"/>
<dbReference type="EMBL" id="AMYD01000240">
    <property type="protein sequence ID" value="EQB58643.1"/>
    <property type="molecule type" value="Genomic_DNA"/>
</dbReference>
<dbReference type="InterPro" id="IPR032675">
    <property type="entry name" value="LRR_dom_sf"/>
</dbReference>
<gene>
    <name evidence="2" type="ORF">CGLO_01079</name>
</gene>
<evidence type="ECO:0000256" key="1">
    <source>
        <dbReference type="SAM" id="MobiDB-lite"/>
    </source>
</evidence>
<proteinExistence type="predicted"/>
<organism evidence="2 3">
    <name type="scientific">Colletotrichum gloeosporioides (strain Cg-14)</name>
    <name type="common">Anthracnose fungus</name>
    <name type="synonym">Glomerella cingulata</name>
    <dbReference type="NCBI Taxonomy" id="1237896"/>
    <lineage>
        <taxon>Eukaryota</taxon>
        <taxon>Fungi</taxon>
        <taxon>Dikarya</taxon>
        <taxon>Ascomycota</taxon>
        <taxon>Pezizomycotina</taxon>
        <taxon>Sordariomycetes</taxon>
        <taxon>Hypocreomycetidae</taxon>
        <taxon>Glomerellales</taxon>
        <taxon>Glomerellaceae</taxon>
        <taxon>Colletotrichum</taxon>
        <taxon>Colletotrichum gloeosporioides species complex</taxon>
    </lineage>
</organism>
<evidence type="ECO:0008006" key="4">
    <source>
        <dbReference type="Google" id="ProtNLM"/>
    </source>
</evidence>
<dbReference type="Gene3D" id="3.80.10.10">
    <property type="entry name" value="Ribonuclease Inhibitor"/>
    <property type="match status" value="1"/>
</dbReference>
<accession>T0L175</accession>
<dbReference type="HOGENOM" id="CLU_816377_0_0_1"/>